<feature type="region of interest" description="Disordered" evidence="3">
    <location>
        <begin position="148"/>
        <end position="173"/>
    </location>
</feature>
<proteinExistence type="predicted"/>
<evidence type="ECO:0000256" key="2">
    <source>
        <dbReference type="SAM" id="Coils"/>
    </source>
</evidence>
<evidence type="ECO:0000256" key="1">
    <source>
        <dbReference type="PROSITE-ProRule" id="PRU00047"/>
    </source>
</evidence>
<keyword evidence="1" id="KW-0862">Zinc</keyword>
<dbReference type="GeneID" id="120324662"/>
<dbReference type="InterPro" id="IPR050462">
    <property type="entry name" value="Retroviral_Gag-Pol_poly"/>
</dbReference>
<protein>
    <submittedName>
        <fullName evidence="6">Uncharacterized protein LOC120324662</fullName>
    </submittedName>
</protein>
<dbReference type="Pfam" id="PF02093">
    <property type="entry name" value="Gag_p30"/>
    <property type="match status" value="1"/>
</dbReference>
<dbReference type="GO" id="GO:0003676">
    <property type="term" value="F:nucleic acid binding"/>
    <property type="evidence" value="ECO:0007669"/>
    <property type="project" value="InterPro"/>
</dbReference>
<dbReference type="GO" id="GO:0008270">
    <property type="term" value="F:zinc ion binding"/>
    <property type="evidence" value="ECO:0007669"/>
    <property type="project" value="UniProtKB-KW"/>
</dbReference>
<evidence type="ECO:0000259" key="4">
    <source>
        <dbReference type="PROSITE" id="PS50158"/>
    </source>
</evidence>
<dbReference type="Gene3D" id="1.10.375.10">
    <property type="entry name" value="Human Immunodeficiency Virus Type 1 Capsid Protein"/>
    <property type="match status" value="1"/>
</dbReference>
<dbReference type="AlphaFoldDB" id="A0A7R5KT09"/>
<dbReference type="GO" id="GO:0019068">
    <property type="term" value="P:virion assembly"/>
    <property type="evidence" value="ECO:0007669"/>
    <property type="project" value="InterPro"/>
</dbReference>
<feature type="domain" description="CCHC-type" evidence="4">
    <location>
        <begin position="516"/>
        <end position="531"/>
    </location>
</feature>
<dbReference type="SMART" id="SM00343">
    <property type="entry name" value="ZnF_C2HC"/>
    <property type="match status" value="1"/>
</dbReference>
<dbReference type="InterPro" id="IPR008919">
    <property type="entry name" value="Retrov_capsid_N"/>
</dbReference>
<dbReference type="InterPro" id="IPR036875">
    <property type="entry name" value="Znf_CCHC_sf"/>
</dbReference>
<organism evidence="5 6">
    <name type="scientific">Pipra filicauda</name>
    <name type="common">Wire-tailed manakin</name>
    <dbReference type="NCBI Taxonomy" id="649802"/>
    <lineage>
        <taxon>Eukaryota</taxon>
        <taxon>Metazoa</taxon>
        <taxon>Chordata</taxon>
        <taxon>Craniata</taxon>
        <taxon>Vertebrata</taxon>
        <taxon>Euteleostomi</taxon>
        <taxon>Archelosauria</taxon>
        <taxon>Archosauria</taxon>
        <taxon>Dinosauria</taxon>
        <taxon>Saurischia</taxon>
        <taxon>Theropoda</taxon>
        <taxon>Coelurosauria</taxon>
        <taxon>Aves</taxon>
        <taxon>Neognathae</taxon>
        <taxon>Neoaves</taxon>
        <taxon>Telluraves</taxon>
        <taxon>Australaves</taxon>
        <taxon>Passeriformes</taxon>
        <taxon>Pipridae</taxon>
        <taxon>Pipra</taxon>
    </lineage>
</organism>
<dbReference type="Pfam" id="PF00098">
    <property type="entry name" value="zf-CCHC"/>
    <property type="match status" value="1"/>
</dbReference>
<dbReference type="SUPFAM" id="SSF47943">
    <property type="entry name" value="Retrovirus capsid protein, N-terminal core domain"/>
    <property type="match status" value="1"/>
</dbReference>
<dbReference type="InParanoid" id="A0A7R5KT09"/>
<feature type="compositionally biased region" description="Basic and acidic residues" evidence="3">
    <location>
        <begin position="488"/>
        <end position="502"/>
    </location>
</feature>
<dbReference type="Proteomes" id="UP000504627">
    <property type="component" value="Unplaced"/>
</dbReference>
<feature type="coiled-coil region" evidence="2">
    <location>
        <begin position="438"/>
        <end position="470"/>
    </location>
</feature>
<evidence type="ECO:0000313" key="5">
    <source>
        <dbReference type="Proteomes" id="UP000504627"/>
    </source>
</evidence>
<sequence length="542" mass="62133">MVYYCIEVWGGRPIGSGICWPIYGSFESWICEMLNFHVNEKRPYCPEECKYAVIWLGSSTPTRLFPLKEQGKQVNCNKDSELRSSPPPYIPPYWEESEVTPSAPRVSEPAILPEQRRESTILSPAGRKPADFSAQGRESAILSTPGRESAILSTPGRESAILSTPGRESAILSTPGRESAILSTQRRESAILSSTSVHLSADKASESFLPNDITEAHGIAEHPPQKSQLYPLRETAVPGRQGGIGFVSVPLSSGDVRAFKKEMGNLLEDPIGVSERFDQFLGPNTYTWDEMQAILGILFTVEERGMIRAAGMRNWDRRHQQGPAAETKWPIEKPNWNNQRPEDRALMDDLRSIIVQGIRESVPRGQNIDRAFKEYQRKEESPTDWLERLRKSFQLYSGMDPEDDAMGQAVLKLRFVQGSWEDIRKKLEKNRDWQTKGLDLLLREAQEVYVRRDEVREEEKQRRKEDMQRKQTRVLVAAIKGEQNAVRELEKKESFSHNDRSQRGKNKRTNYRELECYYCGQKGHIQRNCKKKQKDEQVFLED</sequence>
<keyword evidence="1" id="KW-0863">Zinc-finger</keyword>
<dbReference type="Gene3D" id="4.10.60.10">
    <property type="entry name" value="Zinc finger, CCHC-type"/>
    <property type="match status" value="1"/>
</dbReference>
<feature type="region of interest" description="Disordered" evidence="3">
    <location>
        <begin position="488"/>
        <end position="507"/>
    </location>
</feature>
<feature type="region of interest" description="Disordered" evidence="3">
    <location>
        <begin position="317"/>
        <end position="340"/>
    </location>
</feature>
<dbReference type="PANTHER" id="PTHR33166">
    <property type="entry name" value="GAG_P30 DOMAIN-CONTAINING PROTEIN"/>
    <property type="match status" value="1"/>
</dbReference>
<keyword evidence="1" id="KW-0479">Metal-binding</keyword>
<keyword evidence="2" id="KW-0175">Coiled coil</keyword>
<dbReference type="PROSITE" id="PS50158">
    <property type="entry name" value="ZF_CCHC"/>
    <property type="match status" value="1"/>
</dbReference>
<name>A0A7R5KT09_9PASS</name>
<dbReference type="RefSeq" id="XP_039244336.1">
    <property type="nucleotide sequence ID" value="XM_039388402.1"/>
</dbReference>
<dbReference type="InterPro" id="IPR001878">
    <property type="entry name" value="Znf_CCHC"/>
</dbReference>
<evidence type="ECO:0000313" key="6">
    <source>
        <dbReference type="RefSeq" id="XP_039244336.1"/>
    </source>
</evidence>
<evidence type="ECO:0000256" key="3">
    <source>
        <dbReference type="SAM" id="MobiDB-lite"/>
    </source>
</evidence>
<gene>
    <name evidence="6" type="primary">LOC120324662</name>
</gene>
<keyword evidence="5" id="KW-1185">Reference proteome</keyword>
<dbReference type="InterPro" id="IPR003036">
    <property type="entry name" value="Gag_P30"/>
</dbReference>
<accession>A0A7R5KT09</accession>
<dbReference type="SUPFAM" id="SSF57756">
    <property type="entry name" value="Retrovirus zinc finger-like domains"/>
    <property type="match status" value="1"/>
</dbReference>
<reference evidence="6" key="1">
    <citation type="submission" date="2025-08" db="UniProtKB">
        <authorList>
            <consortium name="RefSeq"/>
        </authorList>
    </citation>
    <scope>IDENTIFICATION</scope>
    <source>
        <tissue evidence="6">Muscle</tissue>
    </source>
</reference>